<organism evidence="3 4">
    <name type="scientific">Kribbella flavida (strain DSM 17836 / JCM 10339 / NBRC 14399)</name>
    <dbReference type="NCBI Taxonomy" id="479435"/>
    <lineage>
        <taxon>Bacteria</taxon>
        <taxon>Bacillati</taxon>
        <taxon>Actinomycetota</taxon>
        <taxon>Actinomycetes</taxon>
        <taxon>Propionibacteriales</taxon>
        <taxon>Kribbellaceae</taxon>
        <taxon>Kribbella</taxon>
    </lineage>
</organism>
<comment type="similarity">
    <text evidence="1">Belongs to the short-chain dehydrogenases/reductases (SDR) family.</text>
</comment>
<dbReference type="SUPFAM" id="SSF51735">
    <property type="entry name" value="NAD(P)-binding Rossmann-fold domains"/>
    <property type="match status" value="1"/>
</dbReference>
<dbReference type="PANTHER" id="PTHR24321:SF8">
    <property type="entry name" value="ESTRADIOL 17-BETA-DEHYDROGENASE 8-RELATED"/>
    <property type="match status" value="1"/>
</dbReference>
<dbReference type="PANTHER" id="PTHR24321">
    <property type="entry name" value="DEHYDROGENASES, SHORT CHAIN"/>
    <property type="match status" value="1"/>
</dbReference>
<dbReference type="Gene3D" id="3.40.50.720">
    <property type="entry name" value="NAD(P)-binding Rossmann-like Domain"/>
    <property type="match status" value="1"/>
</dbReference>
<dbReference type="Pfam" id="PF13561">
    <property type="entry name" value="adh_short_C2"/>
    <property type="match status" value="1"/>
</dbReference>
<dbReference type="KEGG" id="kfl:Kfla_6954"/>
<dbReference type="PROSITE" id="PS00061">
    <property type="entry name" value="ADH_SHORT"/>
    <property type="match status" value="1"/>
</dbReference>
<dbReference type="PRINTS" id="PR00080">
    <property type="entry name" value="SDRFAMILY"/>
</dbReference>
<dbReference type="FunFam" id="3.40.50.720:FF:000084">
    <property type="entry name" value="Short-chain dehydrogenase reductase"/>
    <property type="match status" value="1"/>
</dbReference>
<reference evidence="3 4" key="2">
    <citation type="journal article" date="2010" name="Stand. Genomic Sci.">
        <title>Complete genome sequence of Kribbella flavida type strain (IFO 14399).</title>
        <authorList>
            <person name="Pukall R."/>
            <person name="Lapidus A."/>
            <person name="Glavina Del Rio T."/>
            <person name="Copeland A."/>
            <person name="Tice H."/>
            <person name="Cheng J.-F."/>
            <person name="Lucas S."/>
            <person name="Chen F."/>
            <person name="Nolan M."/>
            <person name="LaButti K."/>
            <person name="Pati A."/>
            <person name="Ivanova N."/>
            <person name="Mavrommatis K."/>
            <person name="Mikhailova N."/>
            <person name="Pitluck S."/>
            <person name="Bruce D."/>
            <person name="Goodwin L."/>
            <person name="Land M."/>
            <person name="Hauser L."/>
            <person name="Chang Y.-J."/>
            <person name="Jeffries C.D."/>
            <person name="Chen A."/>
            <person name="Palaniappan K."/>
            <person name="Chain P."/>
            <person name="Rohde M."/>
            <person name="Goeker M."/>
            <person name="Bristow J."/>
            <person name="Eisen J.A."/>
            <person name="Markowitz V."/>
            <person name="Hugenholtz P."/>
            <person name="Kyrpides N.C."/>
            <person name="Klenk H.-P."/>
            <person name="Brettin T."/>
        </authorList>
    </citation>
    <scope>NUCLEOTIDE SEQUENCE [LARGE SCALE GENOMIC DNA]</scope>
    <source>
        <strain evidence="4">DSM 17836 / JCM 10339 / NBRC 14399</strain>
    </source>
</reference>
<proteinExistence type="inferred from homology"/>
<evidence type="ECO:0000313" key="3">
    <source>
        <dbReference type="EMBL" id="ADB35942.1"/>
    </source>
</evidence>
<dbReference type="HOGENOM" id="CLU_010194_1_3_11"/>
<evidence type="ECO:0000313" key="4">
    <source>
        <dbReference type="Proteomes" id="UP000007967"/>
    </source>
</evidence>
<accession>D2Q3S0</accession>
<keyword evidence="2" id="KW-0560">Oxidoreductase</keyword>
<dbReference type="STRING" id="479435.Kfla_6954"/>
<sequence>MSGRLTDEVVLVTGAARGIGRAIAVKAAAEGAAVALLDILPGELTATAEQIAATGARVAAVVGDITEENSVRTAVGDVTGQLGPVTVLVNNAGKNAYADATAMTVAEWDSVFDVDLKGAWLMARQVLPAMIASRRGAIVNIASIHSSLTTAGMFPYAAAKSGLVGMTRSLALDVAPHDVRVNAVSPGFIATDLLEEFFDTIPGARDSALAVHPLGRIGTPEDVAEVVCFLASPAAAFVTGANWAVDGGLGIRYA</sequence>
<dbReference type="RefSeq" id="WP_012924494.1">
    <property type="nucleotide sequence ID" value="NC_013729.1"/>
</dbReference>
<dbReference type="NCBIfam" id="NF005559">
    <property type="entry name" value="PRK07231.1"/>
    <property type="match status" value="1"/>
</dbReference>
<reference evidence="4" key="1">
    <citation type="submission" date="2009-09" db="EMBL/GenBank/DDBJ databases">
        <title>The complete genome of Kribbella flavida DSM 17836.</title>
        <authorList>
            <consortium name="US DOE Joint Genome Institute (JGI-PGF)"/>
            <person name="Lucas S."/>
            <person name="Copeland A."/>
            <person name="Lapidus A."/>
            <person name="Glavina del Rio T."/>
            <person name="Dalin E."/>
            <person name="Tice H."/>
            <person name="Bruce D."/>
            <person name="Goodwin L."/>
            <person name="Pitluck S."/>
            <person name="Kyrpides N."/>
            <person name="Mavromatis K."/>
            <person name="Ivanova N."/>
            <person name="Saunders E."/>
            <person name="Brettin T."/>
            <person name="Detter J.C."/>
            <person name="Han C."/>
            <person name="Larimer F."/>
            <person name="Land M."/>
            <person name="Hauser L."/>
            <person name="Markowitz V."/>
            <person name="Cheng J.-F."/>
            <person name="Hugenholtz P."/>
            <person name="Woyke T."/>
            <person name="Wu D."/>
            <person name="Pukall R."/>
            <person name="Klenk H.-P."/>
            <person name="Eisen J.A."/>
        </authorList>
    </citation>
    <scope>NUCLEOTIDE SEQUENCE [LARGE SCALE GENOMIC DNA]</scope>
    <source>
        <strain evidence="4">DSM 17836 / JCM 10339 / NBRC 14399</strain>
    </source>
</reference>
<dbReference type="eggNOG" id="COG1028">
    <property type="taxonomic scope" value="Bacteria"/>
</dbReference>
<keyword evidence="4" id="KW-1185">Reference proteome</keyword>
<dbReference type="Proteomes" id="UP000007967">
    <property type="component" value="Chromosome"/>
</dbReference>
<dbReference type="InterPro" id="IPR036291">
    <property type="entry name" value="NAD(P)-bd_dom_sf"/>
</dbReference>
<name>D2Q3S0_KRIFD</name>
<evidence type="ECO:0000256" key="1">
    <source>
        <dbReference type="ARBA" id="ARBA00006484"/>
    </source>
</evidence>
<dbReference type="InterPro" id="IPR002347">
    <property type="entry name" value="SDR_fam"/>
</dbReference>
<dbReference type="EMBL" id="CP001736">
    <property type="protein sequence ID" value="ADB35942.1"/>
    <property type="molecule type" value="Genomic_DNA"/>
</dbReference>
<gene>
    <name evidence="3" type="ordered locus">Kfla_6954</name>
</gene>
<protein>
    <submittedName>
        <fullName evidence="3">Short-chain dehydrogenase/reductase SDR</fullName>
    </submittedName>
</protein>
<dbReference type="GO" id="GO:0016491">
    <property type="term" value="F:oxidoreductase activity"/>
    <property type="evidence" value="ECO:0007669"/>
    <property type="project" value="UniProtKB-KW"/>
</dbReference>
<dbReference type="AlphaFoldDB" id="D2Q3S0"/>
<evidence type="ECO:0000256" key="2">
    <source>
        <dbReference type="ARBA" id="ARBA00023002"/>
    </source>
</evidence>
<dbReference type="PRINTS" id="PR00081">
    <property type="entry name" value="GDHRDH"/>
</dbReference>
<dbReference type="InterPro" id="IPR020904">
    <property type="entry name" value="Sc_DH/Rdtase_CS"/>
</dbReference>